<dbReference type="PANTHER" id="PTHR34415:SF1">
    <property type="entry name" value="INTEGRASE CATALYTIC DOMAIN-CONTAINING PROTEIN"/>
    <property type="match status" value="1"/>
</dbReference>
<accession>A0ABN7VV30</accession>
<proteinExistence type="predicted"/>
<dbReference type="EMBL" id="CAJVQB010022968">
    <property type="protein sequence ID" value="CAG8800760.1"/>
    <property type="molecule type" value="Genomic_DNA"/>
</dbReference>
<evidence type="ECO:0000313" key="2">
    <source>
        <dbReference type="Proteomes" id="UP000789901"/>
    </source>
</evidence>
<gene>
    <name evidence="1" type="ORF">GMARGA_LOCUS23040</name>
</gene>
<organism evidence="1 2">
    <name type="scientific">Gigaspora margarita</name>
    <dbReference type="NCBI Taxonomy" id="4874"/>
    <lineage>
        <taxon>Eukaryota</taxon>
        <taxon>Fungi</taxon>
        <taxon>Fungi incertae sedis</taxon>
        <taxon>Mucoromycota</taxon>
        <taxon>Glomeromycotina</taxon>
        <taxon>Glomeromycetes</taxon>
        <taxon>Diversisporales</taxon>
        <taxon>Gigasporaceae</taxon>
        <taxon>Gigaspora</taxon>
    </lineage>
</organism>
<comment type="caution">
    <text evidence="1">The sequence shown here is derived from an EMBL/GenBank/DDBJ whole genome shotgun (WGS) entry which is preliminary data.</text>
</comment>
<keyword evidence="2" id="KW-1185">Reference proteome</keyword>
<dbReference type="PANTHER" id="PTHR34415">
    <property type="entry name" value="INTEGRASE CATALYTIC DOMAIN-CONTAINING PROTEIN"/>
    <property type="match status" value="1"/>
</dbReference>
<feature type="non-terminal residue" evidence="1">
    <location>
        <position position="1"/>
    </location>
</feature>
<evidence type="ECO:0000313" key="1">
    <source>
        <dbReference type="EMBL" id="CAG8800760.1"/>
    </source>
</evidence>
<sequence>IENLDQDPISLKRVYNLIKLELEEYEENELVLDAIHDLIQFFEQSNCTCRHASNRRDLRTCYEKVRFKRFFEKYFQVKALEKSELELFLKVQLMAFEITNDKLEAHQKRLTERIHRNTGRVPKIKSKVFLDSSVTFLVKHFLEQYRTINGLPSPMRHKSESEPFIYLPTSSTYVSVYNKFKKHFYSENNQNEAIISYYTFRKLWQETIPHLKFQSPVSDLCKVCETFKAKLLVAKSDKDEYDQIKVQYDQHREAAEWERQHYNNNINESAKDLSIVHVCYNWAQSISIPYSPQQVGTIYFKNPFSVSLFGVCKTEGGQNSQLNFAIGEDEFPEGTSKGANTTLNMVYYSLQKFAHEGKKKLHITCDNYSGQNKNNLSLFFYCWLIMLDWYKEITNPKINILTDIEQVINDSSKGNIAILYNNELSWTWNDFSLLFKDRFKNFPHIKQYHHFRFNNSSNDIGKVYASTESEGTEISF</sequence>
<reference evidence="1 2" key="1">
    <citation type="submission" date="2021-06" db="EMBL/GenBank/DDBJ databases">
        <authorList>
            <person name="Kallberg Y."/>
            <person name="Tangrot J."/>
            <person name="Rosling A."/>
        </authorList>
    </citation>
    <scope>NUCLEOTIDE SEQUENCE [LARGE SCALE GENOMIC DNA]</scope>
    <source>
        <strain evidence="1 2">120-4 pot B 10/14</strain>
    </source>
</reference>
<dbReference type="Proteomes" id="UP000789901">
    <property type="component" value="Unassembled WGS sequence"/>
</dbReference>
<name>A0ABN7VV30_GIGMA</name>
<protein>
    <submittedName>
        <fullName evidence="1">23372_t:CDS:1</fullName>
    </submittedName>
</protein>